<accession>A0A2T4IJE5</accession>
<dbReference type="InterPro" id="IPR036890">
    <property type="entry name" value="HATPase_C_sf"/>
</dbReference>
<keyword evidence="8" id="KW-0902">Two-component regulatory system</keyword>
<organism evidence="13 14">
    <name type="scientific">Pseudothauera lacus</name>
    <dbReference type="NCBI Taxonomy" id="2136175"/>
    <lineage>
        <taxon>Bacteria</taxon>
        <taxon>Pseudomonadati</taxon>
        <taxon>Pseudomonadota</taxon>
        <taxon>Betaproteobacteria</taxon>
        <taxon>Rhodocyclales</taxon>
        <taxon>Zoogloeaceae</taxon>
        <taxon>Pseudothauera</taxon>
    </lineage>
</organism>
<dbReference type="GO" id="GO:0006355">
    <property type="term" value="P:regulation of DNA-templated transcription"/>
    <property type="evidence" value="ECO:0007669"/>
    <property type="project" value="InterPro"/>
</dbReference>
<dbReference type="InterPro" id="IPR001610">
    <property type="entry name" value="PAC"/>
</dbReference>
<keyword evidence="3" id="KW-0597">Phosphoprotein</keyword>
<gene>
    <name evidence="13" type="ORF">C8261_00130</name>
</gene>
<evidence type="ECO:0000256" key="9">
    <source>
        <dbReference type="SAM" id="Coils"/>
    </source>
</evidence>
<dbReference type="InterPro" id="IPR000014">
    <property type="entry name" value="PAS"/>
</dbReference>
<reference evidence="13 14" key="1">
    <citation type="submission" date="2018-03" db="EMBL/GenBank/DDBJ databases">
        <authorList>
            <person name="Keele B.F."/>
        </authorList>
    </citation>
    <scope>NUCLEOTIDE SEQUENCE [LARGE SCALE GENOMIC DNA]</scope>
    <source>
        <strain evidence="13 14">D20</strain>
    </source>
</reference>
<dbReference type="InterPro" id="IPR035965">
    <property type="entry name" value="PAS-like_dom_sf"/>
</dbReference>
<feature type="coiled-coil region" evidence="9">
    <location>
        <begin position="275"/>
        <end position="348"/>
    </location>
</feature>
<evidence type="ECO:0000256" key="3">
    <source>
        <dbReference type="ARBA" id="ARBA00022553"/>
    </source>
</evidence>
<keyword evidence="14" id="KW-1185">Reference proteome</keyword>
<evidence type="ECO:0000256" key="4">
    <source>
        <dbReference type="ARBA" id="ARBA00022679"/>
    </source>
</evidence>
<keyword evidence="6" id="KW-0418">Kinase</keyword>
<protein>
    <recommendedName>
        <fullName evidence="2">histidine kinase</fullName>
        <ecNumber evidence="2">2.7.13.3</ecNumber>
    </recommendedName>
</protein>
<dbReference type="OrthoDB" id="9772100at2"/>
<evidence type="ECO:0000256" key="6">
    <source>
        <dbReference type="ARBA" id="ARBA00022777"/>
    </source>
</evidence>
<dbReference type="InterPro" id="IPR003661">
    <property type="entry name" value="HisK_dim/P_dom"/>
</dbReference>
<dbReference type="RefSeq" id="WP_107491632.1">
    <property type="nucleotide sequence ID" value="NZ_PZKC01000001.1"/>
</dbReference>
<dbReference type="EC" id="2.7.13.3" evidence="2"/>
<dbReference type="InterPro" id="IPR036097">
    <property type="entry name" value="HisK_dim/P_sf"/>
</dbReference>
<keyword evidence="7" id="KW-0067">ATP-binding</keyword>
<name>A0A2T4IJE5_9RHOO</name>
<dbReference type="AlphaFoldDB" id="A0A2T4IJE5"/>
<keyword evidence="9" id="KW-0175">Coiled coil</keyword>
<feature type="domain" description="PAS" evidence="11">
    <location>
        <begin position="142"/>
        <end position="200"/>
    </location>
</feature>
<dbReference type="SUPFAM" id="SSF55785">
    <property type="entry name" value="PYP-like sensor domain (PAS domain)"/>
    <property type="match status" value="2"/>
</dbReference>
<evidence type="ECO:0000256" key="1">
    <source>
        <dbReference type="ARBA" id="ARBA00000085"/>
    </source>
</evidence>
<comment type="caution">
    <text evidence="13">The sequence shown here is derived from an EMBL/GenBank/DDBJ whole genome shotgun (WGS) entry which is preliminary data.</text>
</comment>
<dbReference type="InterPro" id="IPR005467">
    <property type="entry name" value="His_kinase_dom"/>
</dbReference>
<feature type="domain" description="PAS" evidence="11">
    <location>
        <begin position="31"/>
        <end position="61"/>
    </location>
</feature>
<dbReference type="SMART" id="SM00091">
    <property type="entry name" value="PAS"/>
    <property type="match status" value="2"/>
</dbReference>
<evidence type="ECO:0000313" key="14">
    <source>
        <dbReference type="Proteomes" id="UP000241193"/>
    </source>
</evidence>
<evidence type="ECO:0000259" key="11">
    <source>
        <dbReference type="PROSITE" id="PS50112"/>
    </source>
</evidence>
<dbReference type="CDD" id="cd00082">
    <property type="entry name" value="HisKA"/>
    <property type="match status" value="1"/>
</dbReference>
<dbReference type="InterPro" id="IPR000700">
    <property type="entry name" value="PAS-assoc_C"/>
</dbReference>
<dbReference type="InterPro" id="IPR003594">
    <property type="entry name" value="HATPase_dom"/>
</dbReference>
<dbReference type="PRINTS" id="PR00344">
    <property type="entry name" value="BCTRLSENSOR"/>
</dbReference>
<evidence type="ECO:0000259" key="12">
    <source>
        <dbReference type="PROSITE" id="PS50113"/>
    </source>
</evidence>
<evidence type="ECO:0000256" key="8">
    <source>
        <dbReference type="ARBA" id="ARBA00023012"/>
    </source>
</evidence>
<dbReference type="NCBIfam" id="TIGR00229">
    <property type="entry name" value="sensory_box"/>
    <property type="match status" value="2"/>
</dbReference>
<dbReference type="GO" id="GO:0005524">
    <property type="term" value="F:ATP binding"/>
    <property type="evidence" value="ECO:0007669"/>
    <property type="project" value="UniProtKB-KW"/>
</dbReference>
<evidence type="ECO:0000256" key="7">
    <source>
        <dbReference type="ARBA" id="ARBA00022840"/>
    </source>
</evidence>
<feature type="domain" description="PAC" evidence="12">
    <location>
        <begin position="232"/>
        <end position="284"/>
    </location>
</feature>
<dbReference type="InterPro" id="IPR004358">
    <property type="entry name" value="Sig_transdc_His_kin-like_C"/>
</dbReference>
<evidence type="ECO:0000259" key="10">
    <source>
        <dbReference type="PROSITE" id="PS50109"/>
    </source>
</evidence>
<dbReference type="Proteomes" id="UP000241193">
    <property type="component" value="Unassembled WGS sequence"/>
</dbReference>
<dbReference type="Gene3D" id="3.30.450.20">
    <property type="entry name" value="PAS domain"/>
    <property type="match status" value="2"/>
</dbReference>
<feature type="domain" description="PAC" evidence="12">
    <location>
        <begin position="89"/>
        <end position="141"/>
    </location>
</feature>
<dbReference type="Pfam" id="PF08448">
    <property type="entry name" value="PAS_4"/>
    <property type="match status" value="1"/>
</dbReference>
<dbReference type="PANTHER" id="PTHR43065:SF50">
    <property type="entry name" value="HISTIDINE KINASE"/>
    <property type="match status" value="1"/>
</dbReference>
<dbReference type="InterPro" id="IPR013656">
    <property type="entry name" value="PAS_4"/>
</dbReference>
<dbReference type="Pfam" id="PF02518">
    <property type="entry name" value="HATPase_c"/>
    <property type="match status" value="1"/>
</dbReference>
<dbReference type="PROSITE" id="PS50109">
    <property type="entry name" value="HIS_KIN"/>
    <property type="match status" value="1"/>
</dbReference>
<evidence type="ECO:0000313" key="13">
    <source>
        <dbReference type="EMBL" id="PTD97872.1"/>
    </source>
</evidence>
<dbReference type="SMART" id="SM00086">
    <property type="entry name" value="PAC"/>
    <property type="match status" value="2"/>
</dbReference>
<dbReference type="InterPro" id="IPR013767">
    <property type="entry name" value="PAS_fold"/>
</dbReference>
<dbReference type="Pfam" id="PF00989">
    <property type="entry name" value="PAS"/>
    <property type="match status" value="1"/>
</dbReference>
<dbReference type="PROSITE" id="PS50112">
    <property type="entry name" value="PAS"/>
    <property type="match status" value="2"/>
</dbReference>
<comment type="catalytic activity">
    <reaction evidence="1">
        <text>ATP + protein L-histidine = ADP + protein N-phospho-L-histidine.</text>
        <dbReference type="EC" id="2.7.13.3"/>
    </reaction>
</comment>
<dbReference type="GO" id="GO:0000155">
    <property type="term" value="F:phosphorelay sensor kinase activity"/>
    <property type="evidence" value="ECO:0007669"/>
    <property type="project" value="InterPro"/>
</dbReference>
<dbReference type="Pfam" id="PF13426">
    <property type="entry name" value="PAS_9"/>
    <property type="match status" value="1"/>
</dbReference>
<dbReference type="Gene3D" id="3.30.565.10">
    <property type="entry name" value="Histidine kinase-like ATPase, C-terminal domain"/>
    <property type="match status" value="1"/>
</dbReference>
<sequence length="611" mass="66947">MPCCPDRPLPAAVAAGLGHLSAAGLTSHIAMLLCDEQGGLLYVSEACCAMLGFGAAELVGKDFKDCVAAGHDEDYCTKIWKALDEGRDWTGELCSRRKDGTEIWLGITLVVTPSGEQGRRCYVGLCTDITERKRAENAHRSFEALLEQALQGNPVPSFVIDAEHVITHWNRALEVITGHSAASMLGTRRAGEPFYQVARPAMADLIVDGRFDGLDEFYHDHYRPSRVVPDAYEAEGFFPHLGDGGRWLSFTAAPLRDARGGVLGAIETLVDITERKRAEEELKRSQSDLELLVERRTEQLALAKAALEEDVVQRQRSEDELRRRNAELTELNARLRETQDQLAQSERLASIGQLAAGVAHEINNPIGYVLSNLGTLEGYLNDLFEVLAAFSAAVAALPAGHPAAQTAQDVCRRKDLAYLKEDVPSLLAESKEGIDRVRKIVADLKDFSRVDTTQEWQFANLHQGLESTLNIVGNEIKYKADVVREYGPLPEVECLPSQLNQVFMNLLVNAAHAIDGPRGRITVRTGADDGDAVWVEFSDTGCGIAEENLGRIFDPFFTTKPVGKGTGLGLSLSYGIVQKHRGSIEVRSRVGVGTTFRVVLPVRQTDKESDS</sequence>
<evidence type="ECO:0000256" key="5">
    <source>
        <dbReference type="ARBA" id="ARBA00022741"/>
    </source>
</evidence>
<dbReference type="EMBL" id="PZKC01000001">
    <property type="protein sequence ID" value="PTD97872.1"/>
    <property type="molecule type" value="Genomic_DNA"/>
</dbReference>
<dbReference type="CDD" id="cd16943">
    <property type="entry name" value="HATPase_AtoS-like"/>
    <property type="match status" value="1"/>
</dbReference>
<proteinExistence type="predicted"/>
<keyword evidence="5" id="KW-0547">Nucleotide-binding</keyword>
<dbReference type="PROSITE" id="PS50113">
    <property type="entry name" value="PAC"/>
    <property type="match status" value="2"/>
</dbReference>
<evidence type="ECO:0000256" key="2">
    <source>
        <dbReference type="ARBA" id="ARBA00012438"/>
    </source>
</evidence>
<reference evidence="13 14" key="2">
    <citation type="submission" date="2018-04" db="EMBL/GenBank/DDBJ databases">
        <title>Thauera lacus sp. nov., isolated from an saline lake in Inner Mongolia, China.</title>
        <authorList>
            <person name="Liang Q.-Y."/>
        </authorList>
    </citation>
    <scope>NUCLEOTIDE SEQUENCE [LARGE SCALE GENOMIC DNA]</scope>
    <source>
        <strain evidence="13 14">D20</strain>
    </source>
</reference>
<dbReference type="PANTHER" id="PTHR43065">
    <property type="entry name" value="SENSOR HISTIDINE KINASE"/>
    <property type="match status" value="1"/>
</dbReference>
<dbReference type="SUPFAM" id="SSF55874">
    <property type="entry name" value="ATPase domain of HSP90 chaperone/DNA topoisomerase II/histidine kinase"/>
    <property type="match status" value="1"/>
</dbReference>
<dbReference type="SUPFAM" id="SSF47384">
    <property type="entry name" value="Homodimeric domain of signal transducing histidine kinase"/>
    <property type="match status" value="1"/>
</dbReference>
<dbReference type="CDD" id="cd00130">
    <property type="entry name" value="PAS"/>
    <property type="match status" value="2"/>
</dbReference>
<dbReference type="SMART" id="SM00387">
    <property type="entry name" value="HATPase_c"/>
    <property type="match status" value="1"/>
</dbReference>
<feature type="domain" description="Histidine kinase" evidence="10">
    <location>
        <begin position="357"/>
        <end position="604"/>
    </location>
</feature>
<dbReference type="Gene3D" id="1.10.287.130">
    <property type="match status" value="1"/>
</dbReference>
<keyword evidence="4" id="KW-0808">Transferase</keyword>